<feature type="compositionally biased region" description="Polar residues" evidence="1">
    <location>
        <begin position="235"/>
        <end position="244"/>
    </location>
</feature>
<feature type="region of interest" description="Disordered" evidence="1">
    <location>
        <begin position="181"/>
        <end position="451"/>
    </location>
</feature>
<dbReference type="GeneID" id="36604104"/>
<keyword evidence="3" id="KW-1185">Reference proteome</keyword>
<name>A0A2T4BNE6_9HYPO</name>
<accession>A0A2T4BNE6</accession>
<feature type="compositionally biased region" description="Basic residues" evidence="1">
    <location>
        <begin position="223"/>
        <end position="232"/>
    </location>
</feature>
<dbReference type="AlphaFoldDB" id="A0A2T4BNE6"/>
<gene>
    <name evidence="2" type="ORF">BBK36DRAFT_1175723</name>
</gene>
<reference evidence="3" key="1">
    <citation type="submission" date="2016-07" db="EMBL/GenBank/DDBJ databases">
        <title>Multiple horizontal gene transfer events from other fungi enriched the ability of initially mycotrophic Trichoderma (Ascomycota) to feed on dead plant biomass.</title>
        <authorList>
            <consortium name="DOE Joint Genome Institute"/>
            <person name="Atanasova L."/>
            <person name="Chenthamara K."/>
            <person name="Zhang J."/>
            <person name="Grujic M."/>
            <person name="Henrissat B."/>
            <person name="Kuo A."/>
            <person name="Aerts A."/>
            <person name="Salamov A."/>
            <person name="Lipzen A."/>
            <person name="Labutti K."/>
            <person name="Barry K."/>
            <person name="Miao Y."/>
            <person name="Rahimi M.J."/>
            <person name="Shen Q."/>
            <person name="Grigoriev I.V."/>
            <person name="Kubicek C.P."/>
            <person name="Druzhinina I.S."/>
        </authorList>
    </citation>
    <scope>NUCLEOTIDE SEQUENCE [LARGE SCALE GENOMIC DNA]</scope>
    <source>
        <strain evidence="3">TUCIM 6016</strain>
    </source>
</reference>
<proteinExistence type="predicted"/>
<dbReference type="Proteomes" id="UP000241546">
    <property type="component" value="Unassembled WGS sequence"/>
</dbReference>
<dbReference type="EMBL" id="KZ680207">
    <property type="protein sequence ID" value="PTB70838.1"/>
    <property type="molecule type" value="Genomic_DNA"/>
</dbReference>
<feature type="compositionally biased region" description="Basic and acidic residues" evidence="1">
    <location>
        <begin position="299"/>
        <end position="311"/>
    </location>
</feature>
<dbReference type="OrthoDB" id="4366798at2759"/>
<evidence type="ECO:0000313" key="3">
    <source>
        <dbReference type="Proteomes" id="UP000241546"/>
    </source>
</evidence>
<evidence type="ECO:0000256" key="1">
    <source>
        <dbReference type="SAM" id="MobiDB-lite"/>
    </source>
</evidence>
<feature type="compositionally biased region" description="Basic and acidic residues" evidence="1">
    <location>
        <begin position="326"/>
        <end position="341"/>
    </location>
</feature>
<organism evidence="2 3">
    <name type="scientific">Trichoderma citrinoviride</name>
    <dbReference type="NCBI Taxonomy" id="58853"/>
    <lineage>
        <taxon>Eukaryota</taxon>
        <taxon>Fungi</taxon>
        <taxon>Dikarya</taxon>
        <taxon>Ascomycota</taxon>
        <taxon>Pezizomycotina</taxon>
        <taxon>Sordariomycetes</taxon>
        <taxon>Hypocreomycetidae</taxon>
        <taxon>Hypocreales</taxon>
        <taxon>Hypocreaceae</taxon>
        <taxon>Trichoderma</taxon>
    </lineage>
</organism>
<protein>
    <submittedName>
        <fullName evidence="2">Uncharacterized protein</fullName>
    </submittedName>
</protein>
<evidence type="ECO:0000313" key="2">
    <source>
        <dbReference type="EMBL" id="PTB70838.1"/>
    </source>
</evidence>
<feature type="compositionally biased region" description="Basic residues" evidence="1">
    <location>
        <begin position="392"/>
        <end position="409"/>
    </location>
</feature>
<dbReference type="RefSeq" id="XP_024754158.1">
    <property type="nucleotide sequence ID" value="XM_024895986.1"/>
</dbReference>
<feature type="compositionally biased region" description="Low complexity" evidence="1">
    <location>
        <begin position="181"/>
        <end position="194"/>
    </location>
</feature>
<sequence length="472" mass="55332">MEYRLPQINMFTRDEWDWPFLKFNLKREDLFTTLHDRFNMHRLPLQDPMAFHRDVCEAVAYSGTLEEFYSQMEERKAQRAKEMNKAWDDICFLIASGPWVLACPLCYDAETGDVKTPPDTLNDSMPQKWALFNYFSRSLSFDTLIRYFDGYVRDRRKKVEDRERRADERLARLMRQAAAKRAASAAVDATKAAPQTPPKAAHHQPKTSHDASTSYPPSDRSRRSSTRRRHEKATHPSTTANPTTQKRRSDEDTRGPQRKRRRTRSESAGEDDDAVWIAAEHDSWEAEEPAPTPRHAAKRERTDDHPDERGNKRSKRYVSSQEDDSEHLHYHSSPDERENEWLRPFSDAEEENEFLHHYDSLDEQEGQTSSHENTEGRAANDTTDEAADAKKHMTKPRALRRQRVERRRSRTESEMSPPKEQPRQKKRQERKSVEQLLQSKRSSRRTAGQPLFFLDDNATPCVAGVKRRIRRR</sequence>